<dbReference type="Proteomes" id="UP001073227">
    <property type="component" value="Unassembled WGS sequence"/>
</dbReference>
<keyword evidence="2" id="KW-1185">Reference proteome</keyword>
<evidence type="ECO:0000313" key="1">
    <source>
        <dbReference type="EMBL" id="MCY0146690.1"/>
    </source>
</evidence>
<sequence>MKPIKFRREKTKAVVGEIQDYFCEEPDQDIGSIPAEMLMRFFTERMGAYFYNRSLYDIQELLRARMDSVRDDVFTLDQPTKHLR</sequence>
<proteinExistence type="predicted"/>
<reference evidence="1" key="1">
    <citation type="submission" date="2022-10" db="EMBL/GenBank/DDBJ databases">
        <title>Hoeflea sp. G2-23, isolated from marine algae.</title>
        <authorList>
            <person name="Kristyanto S."/>
            <person name="Kim J.M."/>
            <person name="Jeon C.O."/>
        </authorList>
    </citation>
    <scope>NUCLEOTIDE SEQUENCE</scope>
    <source>
        <strain evidence="1">G2-23</strain>
    </source>
</reference>
<organism evidence="1 2">
    <name type="scientific">Hoeflea algicola</name>
    <dbReference type="NCBI Taxonomy" id="2983763"/>
    <lineage>
        <taxon>Bacteria</taxon>
        <taxon>Pseudomonadati</taxon>
        <taxon>Pseudomonadota</taxon>
        <taxon>Alphaproteobacteria</taxon>
        <taxon>Hyphomicrobiales</taxon>
        <taxon>Rhizobiaceae</taxon>
        <taxon>Hoeflea</taxon>
    </lineage>
</organism>
<dbReference type="RefSeq" id="WP_267652341.1">
    <property type="nucleotide sequence ID" value="NZ_JAOVZR010000001.1"/>
</dbReference>
<dbReference type="EMBL" id="JAOVZR010000001">
    <property type="protein sequence ID" value="MCY0146690.1"/>
    <property type="molecule type" value="Genomic_DNA"/>
</dbReference>
<dbReference type="Pfam" id="PF09932">
    <property type="entry name" value="DUF2164"/>
    <property type="match status" value="1"/>
</dbReference>
<comment type="caution">
    <text evidence="1">The sequence shown here is derived from an EMBL/GenBank/DDBJ whole genome shotgun (WGS) entry which is preliminary data.</text>
</comment>
<gene>
    <name evidence="1" type="ORF">OEG84_02900</name>
</gene>
<protein>
    <submittedName>
        <fullName evidence="1">DUF2164 domain-containing protein</fullName>
    </submittedName>
</protein>
<dbReference type="InterPro" id="IPR018680">
    <property type="entry name" value="DUF2164"/>
</dbReference>
<name>A0ABT3Z4K8_9HYPH</name>
<evidence type="ECO:0000313" key="2">
    <source>
        <dbReference type="Proteomes" id="UP001073227"/>
    </source>
</evidence>
<accession>A0ABT3Z4K8</accession>